<proteinExistence type="predicted"/>
<feature type="non-terminal residue" evidence="1">
    <location>
        <position position="1"/>
    </location>
</feature>
<feature type="non-terminal residue" evidence="1">
    <location>
        <position position="64"/>
    </location>
</feature>
<evidence type="ECO:0000313" key="2">
    <source>
        <dbReference type="Proteomes" id="UP000828251"/>
    </source>
</evidence>
<organism evidence="1 2">
    <name type="scientific">Gossypium stocksii</name>
    <dbReference type="NCBI Taxonomy" id="47602"/>
    <lineage>
        <taxon>Eukaryota</taxon>
        <taxon>Viridiplantae</taxon>
        <taxon>Streptophyta</taxon>
        <taxon>Embryophyta</taxon>
        <taxon>Tracheophyta</taxon>
        <taxon>Spermatophyta</taxon>
        <taxon>Magnoliopsida</taxon>
        <taxon>eudicotyledons</taxon>
        <taxon>Gunneridae</taxon>
        <taxon>Pentapetalae</taxon>
        <taxon>rosids</taxon>
        <taxon>malvids</taxon>
        <taxon>Malvales</taxon>
        <taxon>Malvaceae</taxon>
        <taxon>Malvoideae</taxon>
        <taxon>Gossypium</taxon>
    </lineage>
</organism>
<dbReference type="Proteomes" id="UP000828251">
    <property type="component" value="Unassembled WGS sequence"/>
</dbReference>
<accession>A0A9D3U7H9</accession>
<comment type="caution">
    <text evidence="1">The sequence shown here is derived from an EMBL/GenBank/DDBJ whole genome shotgun (WGS) entry which is preliminary data.</text>
</comment>
<gene>
    <name evidence="1" type="ORF">J1N35_043480</name>
</gene>
<keyword evidence="2" id="KW-1185">Reference proteome</keyword>
<reference evidence="1 2" key="1">
    <citation type="journal article" date="2021" name="Plant Biotechnol. J.">
        <title>Multi-omics assisted identification of the key and species-specific regulatory components of drought-tolerant mechanisms in Gossypium stocksii.</title>
        <authorList>
            <person name="Yu D."/>
            <person name="Ke L."/>
            <person name="Zhang D."/>
            <person name="Wu Y."/>
            <person name="Sun Y."/>
            <person name="Mei J."/>
            <person name="Sun J."/>
            <person name="Sun Y."/>
        </authorList>
    </citation>
    <scope>NUCLEOTIDE SEQUENCE [LARGE SCALE GENOMIC DNA]</scope>
    <source>
        <strain evidence="2">cv. E1</strain>
        <tissue evidence="1">Leaf</tissue>
    </source>
</reference>
<dbReference type="AlphaFoldDB" id="A0A9D3U7H9"/>
<sequence length="64" mass="7003">QKGIVPHAGEEVLENKGPINEAFVERMTRGKDTLILKEAETSKTRKGKVIADIKGKNLNAETSL</sequence>
<evidence type="ECO:0000313" key="1">
    <source>
        <dbReference type="EMBL" id="KAH1031306.1"/>
    </source>
</evidence>
<protein>
    <submittedName>
        <fullName evidence="1">Uncharacterized protein</fullName>
    </submittedName>
</protein>
<dbReference type="EMBL" id="JAIQCV010000013">
    <property type="protein sequence ID" value="KAH1031306.1"/>
    <property type="molecule type" value="Genomic_DNA"/>
</dbReference>
<name>A0A9D3U7H9_9ROSI</name>